<name>A0A1B6GQ39_9HEMI</name>
<proteinExistence type="predicted"/>
<feature type="non-terminal residue" evidence="1">
    <location>
        <position position="1"/>
    </location>
</feature>
<accession>A0A1B6GQ39</accession>
<reference evidence="1" key="1">
    <citation type="submission" date="2015-11" db="EMBL/GenBank/DDBJ databases">
        <title>De novo transcriptome assembly of four potential Pierce s Disease insect vectors from Arizona vineyards.</title>
        <authorList>
            <person name="Tassone E.E."/>
        </authorList>
    </citation>
    <scope>NUCLEOTIDE SEQUENCE</scope>
</reference>
<dbReference type="AlphaFoldDB" id="A0A1B6GQ39"/>
<organism evidence="1">
    <name type="scientific">Cuerna arida</name>
    <dbReference type="NCBI Taxonomy" id="1464854"/>
    <lineage>
        <taxon>Eukaryota</taxon>
        <taxon>Metazoa</taxon>
        <taxon>Ecdysozoa</taxon>
        <taxon>Arthropoda</taxon>
        <taxon>Hexapoda</taxon>
        <taxon>Insecta</taxon>
        <taxon>Pterygota</taxon>
        <taxon>Neoptera</taxon>
        <taxon>Paraneoptera</taxon>
        <taxon>Hemiptera</taxon>
        <taxon>Auchenorrhyncha</taxon>
        <taxon>Membracoidea</taxon>
        <taxon>Cicadellidae</taxon>
        <taxon>Cicadellinae</taxon>
        <taxon>Proconiini</taxon>
        <taxon>Cuerna</taxon>
    </lineage>
</organism>
<evidence type="ECO:0000313" key="1">
    <source>
        <dbReference type="EMBL" id="JAS64548.1"/>
    </source>
</evidence>
<protein>
    <submittedName>
        <fullName evidence="1">Uncharacterized protein</fullName>
    </submittedName>
</protein>
<sequence>QRLTYFTQEISSKTCKLNDSLDEIANRLQQNPDNELDLEGIAVDLKDCQQILSNLDQVNGNIVNYLAPHDMKMILQDFSSAKQILSELENQYEICLKDFEDRKQFAEAFKINENMFVNSLETFYSSLDYEKVFDLSNLQINDSYFDDRLIPLQKQFERLKQNSHIMEFEPNFERVWIRFCTDV</sequence>
<gene>
    <name evidence="1" type="ORF">g.46425</name>
</gene>
<feature type="non-terminal residue" evidence="1">
    <location>
        <position position="183"/>
    </location>
</feature>
<dbReference type="EMBL" id="GECZ01005221">
    <property type="protein sequence ID" value="JAS64548.1"/>
    <property type="molecule type" value="Transcribed_RNA"/>
</dbReference>